<name>A0A6C7C8R6_SALER</name>
<organism evidence="3 4">
    <name type="scientific">Salmonella enterica subsp. salamae serovar 55:k:z39 str. 1315K</name>
    <dbReference type="NCBI Taxonomy" id="1243602"/>
    <lineage>
        <taxon>Bacteria</taxon>
        <taxon>Pseudomonadati</taxon>
        <taxon>Pseudomonadota</taxon>
        <taxon>Gammaproteobacteria</taxon>
        <taxon>Enterobacterales</taxon>
        <taxon>Enterobacteriaceae</taxon>
        <taxon>Salmonella</taxon>
    </lineage>
</organism>
<dbReference type="AlphaFoldDB" id="A0A6C7C8R6"/>
<dbReference type="Gene3D" id="2.60.200.20">
    <property type="match status" value="1"/>
</dbReference>
<feature type="domain" description="Type VI secretion system FHA" evidence="2">
    <location>
        <begin position="272"/>
        <end position="438"/>
    </location>
</feature>
<evidence type="ECO:0000259" key="2">
    <source>
        <dbReference type="Pfam" id="PF20232"/>
    </source>
</evidence>
<dbReference type="InterPro" id="IPR046883">
    <property type="entry name" value="T6SS_FHA_C"/>
</dbReference>
<dbReference type="NCBIfam" id="TIGR03354">
    <property type="entry name" value="VI_FHA"/>
    <property type="match status" value="1"/>
</dbReference>
<evidence type="ECO:0000313" key="4">
    <source>
        <dbReference type="Proteomes" id="UP000198067"/>
    </source>
</evidence>
<dbReference type="SUPFAM" id="SSF49879">
    <property type="entry name" value="SMAD/FHA domain"/>
    <property type="match status" value="1"/>
</dbReference>
<dbReference type="InterPro" id="IPR008984">
    <property type="entry name" value="SMAD_FHA_dom_sf"/>
</dbReference>
<gene>
    <name evidence="3" type="ORF">LFZ47_18730</name>
</gene>
<feature type="domain" description="FHA" evidence="1">
    <location>
        <begin position="62"/>
        <end position="126"/>
    </location>
</feature>
<dbReference type="Pfam" id="PF20232">
    <property type="entry name" value="T6SS_FHA_C"/>
    <property type="match status" value="1"/>
</dbReference>
<dbReference type="InterPro" id="IPR017735">
    <property type="entry name" value="T6SS_FHA"/>
</dbReference>
<proteinExistence type="predicted"/>
<sequence>MVSRKRRPPSPFVSGNNFMEQFMAEEKQQSRQVSLTLQVMNGNELESGRAAKCLFSEDGGDIGHAPDCRWPVQDRAGAIAGHACSVTRHDGAFCLKSLMPGLMINLAPISGDTLVRLRQGDEIQLGALTLKAFLHEGAAITYDERMATPETIVMNRDNLAETLLSTEGQPAYPGMPFQHQLASTVANGFSGDPLQALQSESLTALPDALPSMRASRTEPPLSDLTGNHGINTPFMDLPPGHSRNNNEDEFSDMAQYHLAVTPLLRGMDCPLTINNSQDADEFLEEAGRALQAAIKGLLSLQQQQNSLSDKHLRPLEDNPLRLDMDYATALNVMFAEGKSPVHLAAPAAIAESLRNIRHHEEANKAAIREALRVMLDAFSPQNLLRRFVQYRRSHELRQSLDDAGAWQMYSHYYDELASSRQQGFEMLFNEVYAQVYDRVLREKQREPEA</sequence>
<protein>
    <submittedName>
        <fullName evidence="3">Type VI secretion system protein ImpI</fullName>
    </submittedName>
</protein>
<dbReference type="Proteomes" id="UP000198067">
    <property type="component" value="Chromosome"/>
</dbReference>
<reference evidence="3 4" key="1">
    <citation type="submission" date="2017-06" db="EMBL/GenBank/DDBJ databases">
        <title>Salmonella reference genomes for public health.</title>
        <authorList>
            <person name="Robertson J."/>
            <person name="Yoshida C."/>
            <person name="Gurnik S."/>
            <person name="Nash J."/>
        </authorList>
    </citation>
    <scope>NUCLEOTIDE SEQUENCE [LARGE SCALE GENOMIC DNA]</scope>
    <source>
        <strain evidence="3 4">1315K</strain>
    </source>
</reference>
<dbReference type="Pfam" id="PF00498">
    <property type="entry name" value="FHA"/>
    <property type="match status" value="1"/>
</dbReference>
<accession>A0A6C7C8R6</accession>
<evidence type="ECO:0000313" key="3">
    <source>
        <dbReference type="EMBL" id="ASG89428.1"/>
    </source>
</evidence>
<dbReference type="EMBL" id="CP022139">
    <property type="protein sequence ID" value="ASG89428.1"/>
    <property type="molecule type" value="Genomic_DNA"/>
</dbReference>
<evidence type="ECO:0000259" key="1">
    <source>
        <dbReference type="Pfam" id="PF00498"/>
    </source>
</evidence>
<dbReference type="InterPro" id="IPR000253">
    <property type="entry name" value="FHA_dom"/>
</dbReference>
<dbReference type="CDD" id="cd00060">
    <property type="entry name" value="FHA"/>
    <property type="match status" value="1"/>
</dbReference>